<keyword evidence="20" id="KW-1185">Reference proteome</keyword>
<dbReference type="eggNOG" id="KOG3716">
    <property type="taxonomic scope" value="Eukaryota"/>
</dbReference>
<keyword evidence="6" id="KW-0813">Transport</keyword>
<evidence type="ECO:0000256" key="2">
    <source>
        <dbReference type="ARBA" id="ARBA00004325"/>
    </source>
</evidence>
<dbReference type="Gene3D" id="3.30.559.10">
    <property type="entry name" value="Chloramphenicol acetyltransferase-like domain"/>
    <property type="match status" value="1"/>
</dbReference>
<dbReference type="GO" id="GO:0009437">
    <property type="term" value="P:carnitine metabolic process"/>
    <property type="evidence" value="ECO:0007669"/>
    <property type="project" value="TreeGrafter"/>
</dbReference>
<keyword evidence="13" id="KW-0472">Membrane</keyword>
<evidence type="ECO:0000256" key="13">
    <source>
        <dbReference type="ARBA" id="ARBA00023136"/>
    </source>
</evidence>
<dbReference type="GO" id="GO:0031966">
    <property type="term" value="C:mitochondrial membrane"/>
    <property type="evidence" value="ECO:0007669"/>
    <property type="project" value="UniProtKB-SubCell"/>
</dbReference>
<evidence type="ECO:0000259" key="18">
    <source>
        <dbReference type="Pfam" id="PF16484"/>
    </source>
</evidence>
<keyword evidence="9" id="KW-0276">Fatty acid metabolism</keyword>
<keyword evidence="10" id="KW-1133">Transmembrane helix</keyword>
<dbReference type="FunCoup" id="T1HNL5">
    <property type="interactions" value="569"/>
</dbReference>
<comment type="catalytic activity">
    <reaction evidence="15">
        <text>(R)-carnitine + hexadecanoyl-CoA = O-hexadecanoyl-(R)-carnitine + CoA</text>
        <dbReference type="Rhea" id="RHEA:12661"/>
        <dbReference type="ChEBI" id="CHEBI:16347"/>
        <dbReference type="ChEBI" id="CHEBI:17490"/>
        <dbReference type="ChEBI" id="CHEBI:57287"/>
        <dbReference type="ChEBI" id="CHEBI:57379"/>
        <dbReference type="EC" id="2.3.1.21"/>
    </reaction>
    <physiologicalReaction direction="left-to-right" evidence="15">
        <dbReference type="Rhea" id="RHEA:12662"/>
    </physiologicalReaction>
</comment>
<evidence type="ECO:0000256" key="9">
    <source>
        <dbReference type="ARBA" id="ARBA00022832"/>
    </source>
</evidence>
<evidence type="ECO:0000256" key="7">
    <source>
        <dbReference type="ARBA" id="ARBA00022679"/>
    </source>
</evidence>
<dbReference type="AlphaFoldDB" id="T1HNL5"/>
<evidence type="ECO:0000256" key="6">
    <source>
        <dbReference type="ARBA" id="ARBA00022448"/>
    </source>
</evidence>
<accession>T1HNL5</accession>
<dbReference type="Gene3D" id="3.30.559.70">
    <property type="entry name" value="Choline/Carnitine o-acyltransferase, domain 2"/>
    <property type="match status" value="1"/>
</dbReference>
<comment type="pathway">
    <text evidence="3">Lipid metabolism; fatty acid beta-oxidation.</text>
</comment>
<proteinExistence type="inferred from homology"/>
<dbReference type="InterPro" id="IPR023213">
    <property type="entry name" value="CAT-like_dom_sf"/>
</dbReference>
<keyword evidence="14" id="KW-0012">Acyltransferase</keyword>
<evidence type="ECO:0000256" key="3">
    <source>
        <dbReference type="ARBA" id="ARBA00005005"/>
    </source>
</evidence>
<evidence type="ECO:0000256" key="15">
    <source>
        <dbReference type="ARBA" id="ARBA00048480"/>
    </source>
</evidence>
<dbReference type="FunFam" id="3.30.559.10:FF:000042">
    <property type="entry name" value="Carnitine Palmitoyl Transferase"/>
    <property type="match status" value="1"/>
</dbReference>
<dbReference type="Gene3D" id="6.10.250.1760">
    <property type="match status" value="1"/>
</dbReference>
<dbReference type="Pfam" id="PF16484">
    <property type="entry name" value="CPT_N"/>
    <property type="match status" value="1"/>
</dbReference>
<sequence length="790" mass="90888">MAEAHSAVAFSFSITHEGWDVNFDREVLHLVWASGVRSWKKRLARFKLEFRNEMFKLVFEPDFLLEEAQPSVILSNLNSKIRTVYIILAFFSRDNGKYQLISCAGLSFASWLGVTYTMRYALKLLFMYKGWIYEERGPGRKISLRTRLWLLAVKLLSGPSQPMLYSFQGSLPRLPLPSSHKTRLKGYLRSVRPLLNDENYARMQKLAKEFESGIGIKLQRYLMLKSWWATNYVSDWWEEYVYLRGRSPLVVNSNFYGIDTVLMFHTDVQAARAATVIHTILQYRRLIERQELEPILLQGIVPLCSWQYERMFNTTRVPGPETDKIVHYSDSKHVVVYNKGRYYKVQIYYKNRMLAPCEIEVQMQLILDDKSVPAEGEERLAALTGSPRTDWANIRQEHFFRGTNRQSLDAVEKAAFFVVLDDIPYEFDQKDPSKLDQFGRTLLHGNGSNRWFDKSLTLCIGSNGRIGFNAEHSWADAAVMSHLWEFTCSDEAQYKWADAPVMGHMWEHVVAGEILDGYGSDGHTLGTPEFKPPAPIRLQWDFKQSCLSAIEKSYLSVQEIINDVDLRIFMHTNYGKGFMKTCRISPDAYIQMALQLAYYRNAGKFSLTYEASMTRLFREGRTETVRPCTIESSAWVKAMNDSSKSTMERVALLQKACKQHQLAYQDAMCGKGIDRHLFCLYVVSKYLEVDSPFLKEVLSEPWRLSTSQTPHGQTSKLDLKKFPKCISAGGGFGPVADDGYGVSYIIAGEDLLFFHISSKKSCRETDSSKFALDIEKALDDIRTLFLDYKK</sequence>
<evidence type="ECO:0000256" key="16">
    <source>
        <dbReference type="ARBA" id="ARBA00048999"/>
    </source>
</evidence>
<evidence type="ECO:0000256" key="1">
    <source>
        <dbReference type="ARBA" id="ARBA00004141"/>
    </source>
</evidence>
<dbReference type="UniPathway" id="UPA00659"/>
<comment type="catalytic activity">
    <reaction evidence="16">
        <text>4,8-dimethylnonanoyl-CoA + (R)-carnitine = O-4,8-dimethylnonanoyl-(R)-carnitine + CoA</text>
        <dbReference type="Rhea" id="RHEA:44860"/>
        <dbReference type="ChEBI" id="CHEBI:16347"/>
        <dbReference type="ChEBI" id="CHEBI:57287"/>
        <dbReference type="ChEBI" id="CHEBI:77061"/>
        <dbReference type="ChEBI" id="CHEBI:84654"/>
    </reaction>
</comment>
<comment type="subcellular location">
    <subcellularLocation>
        <location evidence="1">Membrane</location>
        <topology evidence="1">Multi-pass membrane protein</topology>
    </subcellularLocation>
    <subcellularLocation>
        <location evidence="2">Mitochondrion membrane</location>
    </subcellularLocation>
</comment>
<evidence type="ECO:0000259" key="17">
    <source>
        <dbReference type="Pfam" id="PF00755"/>
    </source>
</evidence>
<dbReference type="PANTHER" id="PTHR22589:SF31">
    <property type="entry name" value="CARNITINE O-PALMITOYLTRANSFERASE"/>
    <property type="match status" value="1"/>
</dbReference>
<dbReference type="GO" id="GO:0006635">
    <property type="term" value="P:fatty acid beta-oxidation"/>
    <property type="evidence" value="ECO:0007669"/>
    <property type="project" value="UniProtKB-UniPathway"/>
</dbReference>
<dbReference type="InterPro" id="IPR032476">
    <property type="entry name" value="CPT_N"/>
</dbReference>
<dbReference type="FunFam" id="3.30.559.70:FF:000001">
    <property type="entry name" value="Carnitine O-palmitoyltransferase 1, liver isoform"/>
    <property type="match status" value="1"/>
</dbReference>
<dbReference type="OMA" id="KMDGTPT"/>
<dbReference type="InterPro" id="IPR042572">
    <property type="entry name" value="Carn_acyl_trans_N"/>
</dbReference>
<dbReference type="HOGENOM" id="CLU_013513_2_1_1"/>
<reference evidence="19" key="1">
    <citation type="submission" date="2015-05" db="UniProtKB">
        <authorList>
            <consortium name="EnsemblMetazoa"/>
        </authorList>
    </citation>
    <scope>IDENTIFICATION</scope>
</reference>
<dbReference type="Proteomes" id="UP000015103">
    <property type="component" value="Unassembled WGS sequence"/>
</dbReference>
<dbReference type="PANTHER" id="PTHR22589">
    <property type="entry name" value="CARNITINE O-ACYLTRANSFERASE"/>
    <property type="match status" value="1"/>
</dbReference>
<organism evidence="19 20">
    <name type="scientific">Rhodnius prolixus</name>
    <name type="common">Triatomid bug</name>
    <dbReference type="NCBI Taxonomy" id="13249"/>
    <lineage>
        <taxon>Eukaryota</taxon>
        <taxon>Metazoa</taxon>
        <taxon>Ecdysozoa</taxon>
        <taxon>Arthropoda</taxon>
        <taxon>Hexapoda</taxon>
        <taxon>Insecta</taxon>
        <taxon>Pterygota</taxon>
        <taxon>Neoptera</taxon>
        <taxon>Paraneoptera</taxon>
        <taxon>Hemiptera</taxon>
        <taxon>Heteroptera</taxon>
        <taxon>Panheteroptera</taxon>
        <taxon>Cimicomorpha</taxon>
        <taxon>Reduviidae</taxon>
        <taxon>Triatominae</taxon>
        <taxon>Rhodnius</taxon>
    </lineage>
</organism>
<keyword evidence="12" id="KW-0496">Mitochondrion</keyword>
<dbReference type="STRING" id="13249.T1HNL5"/>
<evidence type="ECO:0000313" key="19">
    <source>
        <dbReference type="EnsemblMetazoa" id="RPRC005639-PA"/>
    </source>
</evidence>
<evidence type="ECO:0000256" key="12">
    <source>
        <dbReference type="ARBA" id="ARBA00023128"/>
    </source>
</evidence>
<evidence type="ECO:0000256" key="11">
    <source>
        <dbReference type="ARBA" id="ARBA00023098"/>
    </source>
</evidence>
<dbReference type="GO" id="GO:0004095">
    <property type="term" value="F:carnitine O-palmitoyltransferase activity"/>
    <property type="evidence" value="ECO:0007669"/>
    <property type="project" value="UniProtKB-EC"/>
</dbReference>
<evidence type="ECO:0000256" key="14">
    <source>
        <dbReference type="ARBA" id="ARBA00023315"/>
    </source>
</evidence>
<dbReference type="InParanoid" id="T1HNL5"/>
<keyword evidence="11" id="KW-0443">Lipid metabolism</keyword>
<dbReference type="EnsemblMetazoa" id="RPRC005639-RA">
    <property type="protein sequence ID" value="RPRC005639-PA"/>
    <property type="gene ID" value="RPRC005639"/>
</dbReference>
<name>T1HNL5_RHOPR</name>
<dbReference type="SUPFAM" id="SSF52777">
    <property type="entry name" value="CoA-dependent acyltransferases"/>
    <property type="match status" value="2"/>
</dbReference>
<evidence type="ECO:0000256" key="5">
    <source>
        <dbReference type="ARBA" id="ARBA00013243"/>
    </source>
</evidence>
<dbReference type="InterPro" id="IPR039551">
    <property type="entry name" value="Cho/carn_acyl_trans"/>
</dbReference>
<dbReference type="EMBL" id="ACPB03010540">
    <property type="status" value="NOT_ANNOTATED_CDS"/>
    <property type="molecule type" value="Genomic_DNA"/>
</dbReference>
<evidence type="ECO:0000256" key="4">
    <source>
        <dbReference type="ARBA" id="ARBA00005232"/>
    </source>
</evidence>
<keyword evidence="8" id="KW-0812">Transmembrane</keyword>
<comment type="similarity">
    <text evidence="4">Belongs to the carnitine/choline acetyltransferase family.</text>
</comment>
<dbReference type="Pfam" id="PF00755">
    <property type="entry name" value="Carn_acyltransf"/>
    <property type="match status" value="1"/>
</dbReference>
<feature type="domain" description="Choline/carnitine acyltransferase" evidence="17">
    <location>
        <begin position="174"/>
        <end position="775"/>
    </location>
</feature>
<dbReference type="InterPro" id="IPR042231">
    <property type="entry name" value="Cho/carn_acyl_trans_2"/>
</dbReference>
<evidence type="ECO:0000313" key="20">
    <source>
        <dbReference type="Proteomes" id="UP000015103"/>
    </source>
</evidence>
<dbReference type="EC" id="2.3.1.21" evidence="5"/>
<evidence type="ECO:0000256" key="10">
    <source>
        <dbReference type="ARBA" id="ARBA00022989"/>
    </source>
</evidence>
<evidence type="ECO:0000256" key="8">
    <source>
        <dbReference type="ARBA" id="ARBA00022692"/>
    </source>
</evidence>
<protein>
    <recommendedName>
        <fullName evidence="5">carnitine O-palmitoyltransferase</fullName>
        <ecNumber evidence="5">2.3.1.21</ecNumber>
    </recommendedName>
</protein>
<dbReference type="InterPro" id="IPR000542">
    <property type="entry name" value="Carn_acyl_trans"/>
</dbReference>
<dbReference type="Gene3D" id="1.10.275.20">
    <property type="entry name" value="Choline/Carnitine o-acyltransferase"/>
    <property type="match status" value="1"/>
</dbReference>
<keyword evidence="7" id="KW-0808">Transferase</keyword>
<feature type="domain" description="Carnitine O-palmitoyltransferase N-terminal" evidence="18">
    <location>
        <begin position="1"/>
        <end position="47"/>
    </location>
</feature>
<dbReference type="VEuPathDB" id="VectorBase:RPRC005639"/>